<dbReference type="InterPro" id="IPR000668">
    <property type="entry name" value="Peptidase_C1A_C"/>
</dbReference>
<dbReference type="Pfam" id="PF08246">
    <property type="entry name" value="Inhibitor_I29"/>
    <property type="match status" value="1"/>
</dbReference>
<dbReference type="FunFam" id="3.90.70.10:FF:000067">
    <property type="entry name" value="Senescence-specific cysteine protease"/>
    <property type="match status" value="1"/>
</dbReference>
<keyword evidence="5" id="KW-0788">Thiol protease</keyword>
<dbReference type="InterPro" id="IPR039417">
    <property type="entry name" value="Peptidase_C1A_papain-like"/>
</dbReference>
<name>A0A0K9NYI9_ZOSMR</name>
<proteinExistence type="inferred from homology"/>
<dbReference type="SMART" id="SM00277">
    <property type="entry name" value="GRAN"/>
    <property type="match status" value="1"/>
</dbReference>
<dbReference type="SMART" id="SM00645">
    <property type="entry name" value="Pept_C1"/>
    <property type="match status" value="1"/>
</dbReference>
<dbReference type="PROSITE" id="PS00639">
    <property type="entry name" value="THIOL_PROTEASE_HIS"/>
    <property type="match status" value="1"/>
</dbReference>
<dbReference type="GO" id="GO:0004197">
    <property type="term" value="F:cysteine-type endopeptidase activity"/>
    <property type="evidence" value="ECO:0000318"/>
    <property type="project" value="GO_Central"/>
</dbReference>
<dbReference type="InterPro" id="IPR025661">
    <property type="entry name" value="Pept_asp_AS"/>
</dbReference>
<evidence type="ECO:0000313" key="13">
    <source>
        <dbReference type="Proteomes" id="UP000036987"/>
    </source>
</evidence>
<comment type="caution">
    <text evidence="12">The sequence shown here is derived from an EMBL/GenBank/DDBJ whole genome shotgun (WGS) entry which is preliminary data.</text>
</comment>
<dbReference type="SUPFAM" id="SSF54001">
    <property type="entry name" value="Cysteine proteinases"/>
    <property type="match status" value="1"/>
</dbReference>
<dbReference type="GO" id="GO:0005764">
    <property type="term" value="C:lysosome"/>
    <property type="evidence" value="ECO:0000318"/>
    <property type="project" value="GO_Central"/>
</dbReference>
<dbReference type="InterPro" id="IPR037277">
    <property type="entry name" value="Granulin_sf"/>
</dbReference>
<dbReference type="FunFam" id="2.10.25.160:FF:000002">
    <property type="entry name" value="Cysteine protease 1"/>
    <property type="match status" value="1"/>
</dbReference>
<feature type="domain" description="Peptidase C1A papain C-terminal" evidence="10">
    <location>
        <begin position="116"/>
        <end position="331"/>
    </location>
</feature>
<evidence type="ECO:0000256" key="5">
    <source>
        <dbReference type="ARBA" id="ARBA00022807"/>
    </source>
</evidence>
<evidence type="ECO:0000259" key="10">
    <source>
        <dbReference type="SMART" id="SM00645"/>
    </source>
</evidence>
<feature type="signal peptide" evidence="8">
    <location>
        <begin position="1"/>
        <end position="25"/>
    </location>
</feature>
<keyword evidence="4" id="KW-0378">Hydrolase</keyword>
<dbReference type="SUPFAM" id="SSF57277">
    <property type="entry name" value="Granulin repeat"/>
    <property type="match status" value="1"/>
</dbReference>
<evidence type="ECO:0000256" key="3">
    <source>
        <dbReference type="ARBA" id="ARBA00022729"/>
    </source>
</evidence>
<dbReference type="Pfam" id="PF00396">
    <property type="entry name" value="Granulin"/>
    <property type="match status" value="1"/>
</dbReference>
<keyword evidence="2" id="KW-0645">Protease</keyword>
<dbReference type="InterPro" id="IPR013128">
    <property type="entry name" value="Peptidase_C1A"/>
</dbReference>
<dbReference type="InterPro" id="IPR013201">
    <property type="entry name" value="Prot_inhib_I29"/>
</dbReference>
<comment type="similarity">
    <text evidence="1">Belongs to the peptidase C1 family.</text>
</comment>
<dbReference type="SMART" id="SM00848">
    <property type="entry name" value="Inhibitor_I29"/>
    <property type="match status" value="1"/>
</dbReference>
<dbReference type="PROSITE" id="PS00139">
    <property type="entry name" value="THIOL_PROTEASE_CYS"/>
    <property type="match status" value="1"/>
</dbReference>
<dbReference type="InterPro" id="IPR025660">
    <property type="entry name" value="Pept_his_AS"/>
</dbReference>
<dbReference type="AlphaFoldDB" id="A0A0K9NYI9"/>
<feature type="domain" description="Granulins" evidence="9">
    <location>
        <begin position="346"/>
        <end position="403"/>
    </location>
</feature>
<dbReference type="Proteomes" id="UP000036987">
    <property type="component" value="Unassembled WGS sequence"/>
</dbReference>
<dbReference type="InterPro" id="IPR000118">
    <property type="entry name" value="Granulin"/>
</dbReference>
<dbReference type="Pfam" id="PF00112">
    <property type="entry name" value="Peptidase_C1"/>
    <property type="match status" value="1"/>
</dbReference>
<dbReference type="STRING" id="29655.A0A0K9NYI9"/>
<keyword evidence="13" id="KW-1185">Reference proteome</keyword>
<sequence length="442" mass="48305">MVTSDGAPLVALLLFIAALIDTSHAYTPQFESWIKKHGKVYSSTAEKLSRFQIFHDNLQFITQHNSNPKSTYTLDLNVFADLTVDEFRTSRLGLGFGNEILRSGGNIVDWRSSGDLPVSVDWREDGAVTKVKDQGSCGDCWAFSSTGAIEGINKIVTGNLVSLSEQELCDCDTKRNNGCQGGLMDYAFQWVISNKGIDTEDDYPYQGKDKSCQSNKIGNLAVSIDGYIDVPRNNEEALVQAVASQPVSVGLCGSDRGFQLYSKGIFSGPCSTSVDHAVLIVGYGSWGVDDYWIVKNSWGESWGMDGYIYMSRNTNDSKGMCGINTLASYPTKTSPNPSPPPSPTQCGIISTCPAGATCCCKWKFLGICFSWGCCDMDSAVCCEDHKYCCPQDYPICDMNTKQCSKTAAAFSGTNSSKMYIDALPKTTSLYNYNLGDWFNLLI</sequence>
<protein>
    <submittedName>
        <fullName evidence="12">Cysteine proteinase</fullName>
    </submittedName>
</protein>
<evidence type="ECO:0000256" key="8">
    <source>
        <dbReference type="SAM" id="SignalP"/>
    </source>
</evidence>
<dbReference type="CDD" id="cd02248">
    <property type="entry name" value="Peptidase_C1A"/>
    <property type="match status" value="1"/>
</dbReference>
<gene>
    <name evidence="12" type="ORF">ZOSMA_4G00480</name>
</gene>
<dbReference type="Gene3D" id="3.90.70.10">
    <property type="entry name" value="Cysteine proteinases"/>
    <property type="match status" value="1"/>
</dbReference>
<evidence type="ECO:0000259" key="9">
    <source>
        <dbReference type="SMART" id="SM00277"/>
    </source>
</evidence>
<keyword evidence="3 8" id="KW-0732">Signal</keyword>
<dbReference type="PANTHER" id="PTHR12411">
    <property type="entry name" value="CYSTEINE PROTEASE FAMILY C1-RELATED"/>
    <property type="match status" value="1"/>
</dbReference>
<evidence type="ECO:0000313" key="12">
    <source>
        <dbReference type="EMBL" id="KMZ61763.1"/>
    </source>
</evidence>
<evidence type="ECO:0000256" key="6">
    <source>
        <dbReference type="ARBA" id="ARBA00023157"/>
    </source>
</evidence>
<organism evidence="12 13">
    <name type="scientific">Zostera marina</name>
    <name type="common">Eelgrass</name>
    <dbReference type="NCBI Taxonomy" id="29655"/>
    <lineage>
        <taxon>Eukaryota</taxon>
        <taxon>Viridiplantae</taxon>
        <taxon>Streptophyta</taxon>
        <taxon>Embryophyta</taxon>
        <taxon>Tracheophyta</taxon>
        <taxon>Spermatophyta</taxon>
        <taxon>Magnoliopsida</taxon>
        <taxon>Liliopsida</taxon>
        <taxon>Zosteraceae</taxon>
        <taxon>Zostera</taxon>
    </lineage>
</organism>
<evidence type="ECO:0000256" key="4">
    <source>
        <dbReference type="ARBA" id="ARBA00022801"/>
    </source>
</evidence>
<evidence type="ECO:0000256" key="1">
    <source>
        <dbReference type="ARBA" id="ARBA00008455"/>
    </source>
</evidence>
<dbReference type="PROSITE" id="PS00640">
    <property type="entry name" value="THIOL_PROTEASE_ASN"/>
    <property type="match status" value="1"/>
</dbReference>
<reference evidence="13" key="1">
    <citation type="journal article" date="2016" name="Nature">
        <title>The genome of the seagrass Zostera marina reveals angiosperm adaptation to the sea.</title>
        <authorList>
            <person name="Olsen J.L."/>
            <person name="Rouze P."/>
            <person name="Verhelst B."/>
            <person name="Lin Y.-C."/>
            <person name="Bayer T."/>
            <person name="Collen J."/>
            <person name="Dattolo E."/>
            <person name="De Paoli E."/>
            <person name="Dittami S."/>
            <person name="Maumus F."/>
            <person name="Michel G."/>
            <person name="Kersting A."/>
            <person name="Lauritano C."/>
            <person name="Lohaus R."/>
            <person name="Toepel M."/>
            <person name="Tonon T."/>
            <person name="Vanneste K."/>
            <person name="Amirebrahimi M."/>
            <person name="Brakel J."/>
            <person name="Bostroem C."/>
            <person name="Chovatia M."/>
            <person name="Grimwood J."/>
            <person name="Jenkins J.W."/>
            <person name="Jueterbock A."/>
            <person name="Mraz A."/>
            <person name="Stam W.T."/>
            <person name="Tice H."/>
            <person name="Bornberg-Bauer E."/>
            <person name="Green P.J."/>
            <person name="Pearson G.A."/>
            <person name="Procaccini G."/>
            <person name="Duarte C.M."/>
            <person name="Schmutz J."/>
            <person name="Reusch T.B.H."/>
            <person name="Van de Peer Y."/>
        </authorList>
    </citation>
    <scope>NUCLEOTIDE SEQUENCE [LARGE SCALE GENOMIC DNA]</scope>
    <source>
        <strain evidence="13">cv. Finnish</strain>
    </source>
</reference>
<dbReference type="GO" id="GO:0051603">
    <property type="term" value="P:proteolysis involved in protein catabolic process"/>
    <property type="evidence" value="ECO:0000318"/>
    <property type="project" value="GO_Central"/>
</dbReference>
<evidence type="ECO:0000256" key="7">
    <source>
        <dbReference type="ARBA" id="ARBA00023180"/>
    </source>
</evidence>
<dbReference type="EMBL" id="LFYR01001430">
    <property type="protein sequence ID" value="KMZ61763.1"/>
    <property type="molecule type" value="Genomic_DNA"/>
</dbReference>
<dbReference type="Gene3D" id="2.10.25.160">
    <property type="entry name" value="Granulin"/>
    <property type="match status" value="1"/>
</dbReference>
<dbReference type="GO" id="GO:0005615">
    <property type="term" value="C:extracellular space"/>
    <property type="evidence" value="ECO:0000318"/>
    <property type="project" value="GO_Central"/>
</dbReference>
<evidence type="ECO:0000256" key="2">
    <source>
        <dbReference type="ARBA" id="ARBA00022670"/>
    </source>
</evidence>
<dbReference type="InterPro" id="IPR000169">
    <property type="entry name" value="Pept_cys_AS"/>
</dbReference>
<feature type="chain" id="PRO_5018677082" evidence="8">
    <location>
        <begin position="26"/>
        <end position="442"/>
    </location>
</feature>
<accession>A0A0K9NYI9</accession>
<keyword evidence="7" id="KW-0325">Glycoprotein</keyword>
<evidence type="ECO:0000259" key="11">
    <source>
        <dbReference type="SMART" id="SM00848"/>
    </source>
</evidence>
<dbReference type="InterPro" id="IPR038765">
    <property type="entry name" value="Papain-like_cys_pep_sf"/>
</dbReference>
<dbReference type="PRINTS" id="PR00705">
    <property type="entry name" value="PAPAIN"/>
</dbReference>
<keyword evidence="6" id="KW-1015">Disulfide bond</keyword>
<dbReference type="OMA" id="EGETCCC"/>
<feature type="domain" description="Cathepsin propeptide inhibitor" evidence="11">
    <location>
        <begin position="30"/>
        <end position="87"/>
    </location>
</feature>
<dbReference type="OrthoDB" id="10253408at2759"/>